<dbReference type="OrthoDB" id="1920727at2759"/>
<protein>
    <recommendedName>
        <fullName evidence="4">Thioredoxin-like protein</fullName>
    </recommendedName>
</protein>
<reference evidence="2" key="1">
    <citation type="journal article" date="2022" name="Cell">
        <title>Repeat-based holocentromeres influence genome architecture and karyotype evolution.</title>
        <authorList>
            <person name="Hofstatter P.G."/>
            <person name="Thangavel G."/>
            <person name="Lux T."/>
            <person name="Neumann P."/>
            <person name="Vondrak T."/>
            <person name="Novak P."/>
            <person name="Zhang M."/>
            <person name="Costa L."/>
            <person name="Castellani M."/>
            <person name="Scott A."/>
            <person name="Toegelov H."/>
            <person name="Fuchs J."/>
            <person name="Mata-Sucre Y."/>
            <person name="Dias Y."/>
            <person name="Vanzela A.L.L."/>
            <person name="Huettel B."/>
            <person name="Almeida C.C.S."/>
            <person name="Simkova H."/>
            <person name="Souza G."/>
            <person name="Pedrosa-Harand A."/>
            <person name="Macas J."/>
            <person name="Mayer K.F.X."/>
            <person name="Houben A."/>
            <person name="Marques A."/>
        </authorList>
    </citation>
    <scope>NUCLEOTIDE SEQUENCE</scope>
    <source>
        <strain evidence="2">RhyBre1mFocal</strain>
    </source>
</reference>
<dbReference type="PANTHER" id="PTHR34669:SF2">
    <property type="entry name" value="THIOREDOXIN-LIKE FOLD DOMAIN-CONTAINING PROTEIN MRL7, CHLOROPLASTIC"/>
    <property type="match status" value="1"/>
</dbReference>
<evidence type="ECO:0000313" key="3">
    <source>
        <dbReference type="Proteomes" id="UP001151287"/>
    </source>
</evidence>
<dbReference type="GO" id="GO:0009570">
    <property type="term" value="C:chloroplast stroma"/>
    <property type="evidence" value="ECO:0007669"/>
    <property type="project" value="TreeGrafter"/>
</dbReference>
<dbReference type="GO" id="GO:0006355">
    <property type="term" value="P:regulation of DNA-templated transcription"/>
    <property type="evidence" value="ECO:0007669"/>
    <property type="project" value="InterPro"/>
</dbReference>
<feature type="region of interest" description="Disordered" evidence="1">
    <location>
        <begin position="172"/>
        <end position="196"/>
    </location>
</feature>
<feature type="region of interest" description="Disordered" evidence="1">
    <location>
        <begin position="53"/>
        <end position="148"/>
    </location>
</feature>
<evidence type="ECO:0000256" key="1">
    <source>
        <dbReference type="SAM" id="MobiDB-lite"/>
    </source>
</evidence>
<dbReference type="InterPro" id="IPR044701">
    <property type="entry name" value="MRL7/MRL7L"/>
</dbReference>
<evidence type="ECO:0000313" key="2">
    <source>
        <dbReference type="EMBL" id="KAJ1692142.1"/>
    </source>
</evidence>
<comment type="caution">
    <text evidence="2">The sequence shown here is derived from an EMBL/GenBank/DDBJ whole genome shotgun (WGS) entry which is preliminary data.</text>
</comment>
<dbReference type="Proteomes" id="UP001151287">
    <property type="component" value="Unassembled WGS sequence"/>
</dbReference>
<proteinExistence type="predicted"/>
<gene>
    <name evidence="2" type="ORF">LUZ63_008840</name>
</gene>
<accession>A0A9Q0HMZ2</accession>
<sequence length="382" mass="43504">MLTFSQTVKPLSNRFTKTLNPTSTYPPTFSFPITITIGPKLLCLSKASFPTIATSSTSPSHSNTGTNPNSIPLKSKSNGKKQTKSVTSGKGKVRDLSGVNNRNAKILENDHDLNKQTPNPSGSIPYIKPRKPRRGRRSEAHATEDFIRNQLEQTFTSIRAKNPDLDEKIGKILKEKPNDPESNSNGDEDSDEDREIDEGAKKGYVEEEDPEWPLDAEVGWGIRASDYFEKHPIKNVVENGVEIDWEGELDNGWVQEINCLEWESFAFHPSPLVVLVFERYKRVADNWKFLMEFEKAAKIYWSCKDRLPPRTVKIDVNIERDLAYALKVTESDCPQLLFLRGNRILYRQKEIRCADDLVRMIAHFYYNAKRPEWMDPAAVASP</sequence>
<feature type="compositionally biased region" description="Basic and acidic residues" evidence="1">
    <location>
        <begin position="137"/>
        <end position="147"/>
    </location>
</feature>
<dbReference type="EMBL" id="JAMQYH010000003">
    <property type="protein sequence ID" value="KAJ1692142.1"/>
    <property type="molecule type" value="Genomic_DNA"/>
</dbReference>
<feature type="compositionally biased region" description="Basic and acidic residues" evidence="1">
    <location>
        <begin position="105"/>
        <end position="114"/>
    </location>
</feature>
<dbReference type="AlphaFoldDB" id="A0A9Q0HMZ2"/>
<feature type="compositionally biased region" description="Acidic residues" evidence="1">
    <location>
        <begin position="186"/>
        <end position="196"/>
    </location>
</feature>
<name>A0A9Q0HMZ2_9POAL</name>
<dbReference type="GO" id="GO:0009658">
    <property type="term" value="P:chloroplast organization"/>
    <property type="evidence" value="ECO:0007669"/>
    <property type="project" value="InterPro"/>
</dbReference>
<evidence type="ECO:0008006" key="4">
    <source>
        <dbReference type="Google" id="ProtNLM"/>
    </source>
</evidence>
<dbReference type="PANTHER" id="PTHR34669">
    <property type="entry name" value="THIOREDOXIN-LIKE FOLD DOMAIN-CONTAINING PROTEIN MRL7L, CHLOROPLASTIC"/>
    <property type="match status" value="1"/>
</dbReference>
<feature type="compositionally biased region" description="Polar residues" evidence="1">
    <location>
        <begin position="53"/>
        <end position="76"/>
    </location>
</feature>
<keyword evidence="3" id="KW-1185">Reference proteome</keyword>
<organism evidence="2 3">
    <name type="scientific">Rhynchospora breviuscula</name>
    <dbReference type="NCBI Taxonomy" id="2022672"/>
    <lineage>
        <taxon>Eukaryota</taxon>
        <taxon>Viridiplantae</taxon>
        <taxon>Streptophyta</taxon>
        <taxon>Embryophyta</taxon>
        <taxon>Tracheophyta</taxon>
        <taxon>Spermatophyta</taxon>
        <taxon>Magnoliopsida</taxon>
        <taxon>Liliopsida</taxon>
        <taxon>Poales</taxon>
        <taxon>Cyperaceae</taxon>
        <taxon>Cyperoideae</taxon>
        <taxon>Rhynchosporeae</taxon>
        <taxon>Rhynchospora</taxon>
    </lineage>
</organism>